<dbReference type="EMBL" id="VHIQ01000011">
    <property type="protein sequence ID" value="TPV31154.1"/>
    <property type="molecule type" value="Genomic_DNA"/>
</dbReference>
<sequence length="256" mass="30019">MKLYLILIFLILTSCKKNSNKDFLDSEKINDSILLQIDNAGAENLVIDYPSKQKDSFKLKVRYRNGILLDSSYITDSGVRTGKHYRYNKDSILFIHEFLANGTLNQYWSIKGNDTLGGYGNHYNIFTKDTVKVNELFKFQIILRLSYEKNFSSLFFVYAENGFELLNEDMSNLRDIDLDTIYNLYQDEFDDNDNIFDDYWSKRAIMFRHEFQTVGDKIIRGVLVERKDSTFISADGDKLSFLERYLLVNKSIHVIE</sequence>
<gene>
    <name evidence="1" type="ORF">FJ651_15430</name>
</gene>
<accession>A0A506PC98</accession>
<evidence type="ECO:0000313" key="2">
    <source>
        <dbReference type="Proteomes" id="UP000317332"/>
    </source>
</evidence>
<protein>
    <submittedName>
        <fullName evidence="1">Uncharacterized protein</fullName>
    </submittedName>
</protein>
<proteinExistence type="predicted"/>
<reference evidence="1 2" key="1">
    <citation type="submission" date="2019-06" db="EMBL/GenBank/DDBJ databases">
        <title>Flavobacteriaceae Paucihalobacterium erythroidium CWB-1, complete genome.</title>
        <authorList>
            <person name="Wu S."/>
        </authorList>
    </citation>
    <scope>NUCLEOTIDE SEQUENCE [LARGE SCALE GENOMIC DNA]</scope>
    <source>
        <strain evidence="1 2">CWB-1</strain>
    </source>
</reference>
<name>A0A506PC98_9FLAO</name>
<dbReference type="PROSITE" id="PS51257">
    <property type="entry name" value="PROKAR_LIPOPROTEIN"/>
    <property type="match status" value="1"/>
</dbReference>
<keyword evidence="2" id="KW-1185">Reference proteome</keyword>
<evidence type="ECO:0000313" key="1">
    <source>
        <dbReference type="EMBL" id="TPV31154.1"/>
    </source>
</evidence>
<dbReference type="RefSeq" id="WP_140991694.1">
    <property type="nucleotide sequence ID" value="NZ_VHIQ01000011.1"/>
</dbReference>
<dbReference type="AlphaFoldDB" id="A0A506PC98"/>
<dbReference type="OrthoDB" id="1357696at2"/>
<comment type="caution">
    <text evidence="1">The sequence shown here is derived from an EMBL/GenBank/DDBJ whole genome shotgun (WGS) entry which is preliminary data.</text>
</comment>
<organism evidence="1 2">
    <name type="scientific">Paucihalobacter ruber</name>
    <dbReference type="NCBI Taxonomy" id="2567861"/>
    <lineage>
        <taxon>Bacteria</taxon>
        <taxon>Pseudomonadati</taxon>
        <taxon>Bacteroidota</taxon>
        <taxon>Flavobacteriia</taxon>
        <taxon>Flavobacteriales</taxon>
        <taxon>Flavobacteriaceae</taxon>
        <taxon>Paucihalobacter</taxon>
    </lineage>
</organism>
<dbReference type="Proteomes" id="UP000317332">
    <property type="component" value="Unassembled WGS sequence"/>
</dbReference>